<protein>
    <submittedName>
        <fullName evidence="5">Uncharacterized protein</fullName>
    </submittedName>
</protein>
<dbReference type="Pfam" id="PF03480">
    <property type="entry name" value="DctP"/>
    <property type="match status" value="1"/>
</dbReference>
<gene>
    <name evidence="5" type="ORF">F4V44_00220</name>
</gene>
<dbReference type="AlphaFoldDB" id="A0A5J5I973"/>
<evidence type="ECO:0000256" key="4">
    <source>
        <dbReference type="SAM" id="SignalP"/>
    </source>
</evidence>
<dbReference type="PANTHER" id="PTHR33376">
    <property type="match status" value="1"/>
</dbReference>
<name>A0A5J5I973_9BACI</name>
<dbReference type="RefSeq" id="WP_150437979.1">
    <property type="nucleotide sequence ID" value="NZ_VYKL01000003.1"/>
</dbReference>
<reference evidence="5 6" key="1">
    <citation type="submission" date="2019-09" db="EMBL/GenBank/DDBJ databases">
        <title>Whole genome sequences of isolates from the Mars Exploration Rovers.</title>
        <authorList>
            <person name="Seuylemezian A."/>
            <person name="Vaishampayan P."/>
        </authorList>
    </citation>
    <scope>NUCLEOTIDE SEQUENCE [LARGE SCALE GENOMIC DNA]</scope>
    <source>
        <strain evidence="5 6">MER_TA_151</strain>
    </source>
</reference>
<comment type="similarity">
    <text evidence="1">Belongs to the bacterial solute-binding protein 7 family.</text>
</comment>
<comment type="caution">
    <text evidence="5">The sequence shown here is derived from an EMBL/GenBank/DDBJ whole genome shotgun (WGS) entry which is preliminary data.</text>
</comment>
<organism evidence="5 6">
    <name type="scientific">Niallia endozanthoxylica</name>
    <dbReference type="NCBI Taxonomy" id="2036016"/>
    <lineage>
        <taxon>Bacteria</taxon>
        <taxon>Bacillati</taxon>
        <taxon>Bacillota</taxon>
        <taxon>Bacilli</taxon>
        <taxon>Bacillales</taxon>
        <taxon>Bacillaceae</taxon>
        <taxon>Niallia</taxon>
    </lineage>
</organism>
<accession>A0A5J5I973</accession>
<dbReference type="PANTHER" id="PTHR33376:SF7">
    <property type="entry name" value="C4-DICARBOXYLATE-BINDING PROTEIN DCTB"/>
    <property type="match status" value="1"/>
</dbReference>
<evidence type="ECO:0000313" key="6">
    <source>
        <dbReference type="Proteomes" id="UP000326671"/>
    </source>
</evidence>
<feature type="chain" id="PRO_5038480075" evidence="4">
    <location>
        <begin position="27"/>
        <end position="334"/>
    </location>
</feature>
<sequence>MKKLFSRLAVVSAVCMLAACSSNSSSSSSESSGGSGDAITINAVSFLAKDDPLIEPVNEYIKLVEEKSDGQITINWRGGADIIPVGEQANAVQTGVIDMVFGHTGQYESQNRAVQAMPLSKLQPWEERENGFYEAMLEEHKEIDMIYIGRWLNTSPQIWLNKPIESLADLKGTKIRATGNYTRFFESLGINAVMIDPSEVYTSLQTGVVEGFVFGGISGPHKNGWTDSTKYVLDHPFWNSNTSIVMNPDKWDGLSEENQQALIAAVEEFERYMVDFHTKAEEKEREVLAEADVEFITLPEADAKELTDKAYDVEWDYLKTEIPDEVDNLRKLSE</sequence>
<dbReference type="GO" id="GO:0055085">
    <property type="term" value="P:transmembrane transport"/>
    <property type="evidence" value="ECO:0007669"/>
    <property type="project" value="InterPro"/>
</dbReference>
<dbReference type="SUPFAM" id="SSF53850">
    <property type="entry name" value="Periplasmic binding protein-like II"/>
    <property type="match status" value="1"/>
</dbReference>
<feature type="signal peptide" evidence="4">
    <location>
        <begin position="1"/>
        <end position="26"/>
    </location>
</feature>
<keyword evidence="3 4" id="KW-0732">Signal</keyword>
<dbReference type="Gene3D" id="3.40.190.170">
    <property type="entry name" value="Bacterial extracellular solute-binding protein, family 7"/>
    <property type="match status" value="1"/>
</dbReference>
<dbReference type="Proteomes" id="UP000326671">
    <property type="component" value="Unassembled WGS sequence"/>
</dbReference>
<evidence type="ECO:0000256" key="2">
    <source>
        <dbReference type="ARBA" id="ARBA00022448"/>
    </source>
</evidence>
<dbReference type="EMBL" id="VYKL01000003">
    <property type="protein sequence ID" value="KAA9032375.1"/>
    <property type="molecule type" value="Genomic_DNA"/>
</dbReference>
<keyword evidence="6" id="KW-1185">Reference proteome</keyword>
<evidence type="ECO:0000256" key="1">
    <source>
        <dbReference type="ARBA" id="ARBA00009023"/>
    </source>
</evidence>
<dbReference type="OrthoDB" id="9815946at2"/>
<evidence type="ECO:0000256" key="3">
    <source>
        <dbReference type="ARBA" id="ARBA00022729"/>
    </source>
</evidence>
<dbReference type="NCBIfam" id="NF037995">
    <property type="entry name" value="TRAP_S1"/>
    <property type="match status" value="1"/>
</dbReference>
<dbReference type="InterPro" id="IPR038404">
    <property type="entry name" value="TRAP_DctP_sf"/>
</dbReference>
<dbReference type="InterPro" id="IPR018389">
    <property type="entry name" value="DctP_fam"/>
</dbReference>
<evidence type="ECO:0000313" key="5">
    <source>
        <dbReference type="EMBL" id="KAA9032375.1"/>
    </source>
</evidence>
<dbReference type="PROSITE" id="PS51257">
    <property type="entry name" value="PROKAR_LIPOPROTEIN"/>
    <property type="match status" value="1"/>
</dbReference>
<keyword evidence="2" id="KW-0813">Transport</keyword>
<proteinExistence type="inferred from homology"/>